<keyword evidence="2" id="KW-1185">Reference proteome</keyword>
<organism evidence="1 2">
    <name type="scientific">Clathrospora elynae</name>
    <dbReference type="NCBI Taxonomy" id="706981"/>
    <lineage>
        <taxon>Eukaryota</taxon>
        <taxon>Fungi</taxon>
        <taxon>Dikarya</taxon>
        <taxon>Ascomycota</taxon>
        <taxon>Pezizomycotina</taxon>
        <taxon>Dothideomycetes</taxon>
        <taxon>Pleosporomycetidae</taxon>
        <taxon>Pleosporales</taxon>
        <taxon>Diademaceae</taxon>
        <taxon>Clathrospora</taxon>
    </lineage>
</organism>
<protein>
    <submittedName>
        <fullName evidence="1">Uncharacterized protein</fullName>
    </submittedName>
</protein>
<evidence type="ECO:0000313" key="1">
    <source>
        <dbReference type="EMBL" id="KAF1946754.1"/>
    </source>
</evidence>
<dbReference type="Proteomes" id="UP000800038">
    <property type="component" value="Unassembled WGS sequence"/>
</dbReference>
<gene>
    <name evidence="1" type="ORF">EJ02DRAFT_335749</name>
</gene>
<evidence type="ECO:0000313" key="2">
    <source>
        <dbReference type="Proteomes" id="UP000800038"/>
    </source>
</evidence>
<dbReference type="AlphaFoldDB" id="A0A6A5T3W9"/>
<reference evidence="1" key="1">
    <citation type="journal article" date="2020" name="Stud. Mycol.">
        <title>101 Dothideomycetes genomes: a test case for predicting lifestyles and emergence of pathogens.</title>
        <authorList>
            <person name="Haridas S."/>
            <person name="Albert R."/>
            <person name="Binder M."/>
            <person name="Bloem J."/>
            <person name="Labutti K."/>
            <person name="Salamov A."/>
            <person name="Andreopoulos B."/>
            <person name="Baker S."/>
            <person name="Barry K."/>
            <person name="Bills G."/>
            <person name="Bluhm B."/>
            <person name="Cannon C."/>
            <person name="Castanera R."/>
            <person name="Culley D."/>
            <person name="Daum C."/>
            <person name="Ezra D."/>
            <person name="Gonzalez J."/>
            <person name="Henrissat B."/>
            <person name="Kuo A."/>
            <person name="Liang C."/>
            <person name="Lipzen A."/>
            <person name="Lutzoni F."/>
            <person name="Magnuson J."/>
            <person name="Mondo S."/>
            <person name="Nolan M."/>
            <person name="Ohm R."/>
            <person name="Pangilinan J."/>
            <person name="Park H.-J."/>
            <person name="Ramirez L."/>
            <person name="Alfaro M."/>
            <person name="Sun H."/>
            <person name="Tritt A."/>
            <person name="Yoshinaga Y."/>
            <person name="Zwiers L.-H."/>
            <person name="Turgeon B."/>
            <person name="Goodwin S."/>
            <person name="Spatafora J."/>
            <person name="Crous P."/>
            <person name="Grigoriev I."/>
        </authorList>
    </citation>
    <scope>NUCLEOTIDE SEQUENCE</scope>
    <source>
        <strain evidence="1">CBS 161.51</strain>
    </source>
</reference>
<proteinExistence type="predicted"/>
<dbReference type="OrthoDB" id="5372708at2759"/>
<dbReference type="EMBL" id="ML976002">
    <property type="protein sequence ID" value="KAF1946754.1"/>
    <property type="molecule type" value="Genomic_DNA"/>
</dbReference>
<sequence length="69" mass="7707">MFIDGFGAWRNVYRTLTGFYFTPAGLPHQERFRGANQFVLAYGPYGSDFDEIARALSPSLRALDVGTTV</sequence>
<name>A0A6A5T3W9_9PLEO</name>
<accession>A0A6A5T3W9</accession>